<name>A0A183J3A1_9BILA</name>
<proteinExistence type="predicted"/>
<protein>
    <submittedName>
        <fullName evidence="3">Transcriptional regulator</fullName>
    </submittedName>
</protein>
<keyword evidence="2" id="KW-1185">Reference proteome</keyword>
<reference evidence="3" key="1">
    <citation type="submission" date="2016-06" db="UniProtKB">
        <authorList>
            <consortium name="WormBaseParasite"/>
        </authorList>
    </citation>
    <scope>IDENTIFICATION</scope>
</reference>
<accession>A0A183J3A1</accession>
<evidence type="ECO:0000313" key="1">
    <source>
        <dbReference type="EMBL" id="VDP31083.1"/>
    </source>
</evidence>
<dbReference type="SUPFAM" id="SSF56815">
    <property type="entry name" value="Sec1/munc18-like (SM) proteins"/>
    <property type="match status" value="1"/>
</dbReference>
<organism evidence="3">
    <name type="scientific">Soboliphyme baturini</name>
    <dbReference type="NCBI Taxonomy" id="241478"/>
    <lineage>
        <taxon>Eukaryota</taxon>
        <taxon>Metazoa</taxon>
        <taxon>Ecdysozoa</taxon>
        <taxon>Nematoda</taxon>
        <taxon>Enoplea</taxon>
        <taxon>Dorylaimia</taxon>
        <taxon>Dioctophymatida</taxon>
        <taxon>Dioctophymatoidea</taxon>
        <taxon>Soboliphymatidae</taxon>
        <taxon>Soboliphyme</taxon>
    </lineage>
</organism>
<dbReference type="EMBL" id="UZAM01013950">
    <property type="protein sequence ID" value="VDP31083.1"/>
    <property type="molecule type" value="Genomic_DNA"/>
</dbReference>
<sequence>MENDEMNRIIDSIVDGLYSVCVTLCSVPIIRCPRNNAAELVAEVS</sequence>
<dbReference type="AlphaFoldDB" id="A0A183J3A1"/>
<gene>
    <name evidence="1" type="ORF">SBAD_LOCUS10349</name>
</gene>
<dbReference type="OrthoDB" id="10251230at2759"/>
<evidence type="ECO:0000313" key="2">
    <source>
        <dbReference type="Proteomes" id="UP000270296"/>
    </source>
</evidence>
<evidence type="ECO:0000313" key="3">
    <source>
        <dbReference type="WBParaSite" id="SBAD_0001071401-mRNA-1"/>
    </source>
</evidence>
<dbReference type="InterPro" id="IPR027482">
    <property type="entry name" value="Sec1-like_dom2"/>
</dbReference>
<reference evidence="1 2" key="2">
    <citation type="submission" date="2018-11" db="EMBL/GenBank/DDBJ databases">
        <authorList>
            <consortium name="Pathogen Informatics"/>
        </authorList>
    </citation>
    <scope>NUCLEOTIDE SEQUENCE [LARGE SCALE GENOMIC DNA]</scope>
</reference>
<dbReference type="WBParaSite" id="SBAD_0001071401-mRNA-1">
    <property type="protein sequence ID" value="SBAD_0001071401-mRNA-1"/>
    <property type="gene ID" value="SBAD_0001071401"/>
</dbReference>
<dbReference type="InterPro" id="IPR036045">
    <property type="entry name" value="Sec1-like_sf"/>
</dbReference>
<dbReference type="Gene3D" id="3.40.50.1910">
    <property type="match status" value="1"/>
</dbReference>
<dbReference type="Proteomes" id="UP000270296">
    <property type="component" value="Unassembled WGS sequence"/>
</dbReference>